<feature type="domain" description="FHA" evidence="3">
    <location>
        <begin position="152"/>
        <end position="211"/>
    </location>
</feature>
<keyword evidence="1" id="KW-0597">Phosphoprotein</keyword>
<dbReference type="InterPro" id="IPR008984">
    <property type="entry name" value="SMAD_FHA_dom_sf"/>
</dbReference>
<dbReference type="AlphaFoldDB" id="A0A2P8GX16"/>
<dbReference type="OrthoDB" id="4625746at2"/>
<feature type="region of interest" description="Disordered" evidence="2">
    <location>
        <begin position="30"/>
        <end position="136"/>
    </location>
</feature>
<organism evidence="4 5">
    <name type="scientific">Labedella gwakjiensis</name>
    <dbReference type="NCBI Taxonomy" id="390269"/>
    <lineage>
        <taxon>Bacteria</taxon>
        <taxon>Bacillati</taxon>
        <taxon>Actinomycetota</taxon>
        <taxon>Actinomycetes</taxon>
        <taxon>Micrococcales</taxon>
        <taxon>Microbacteriaceae</taxon>
        <taxon>Labedella</taxon>
    </lineage>
</organism>
<accession>A0A2P8GX16</accession>
<gene>
    <name evidence="4" type="ORF">CLV49_2141</name>
</gene>
<evidence type="ECO:0000256" key="1">
    <source>
        <dbReference type="ARBA" id="ARBA00022553"/>
    </source>
</evidence>
<sequence length="242" mass="24384">MSARCQFCDEELRPNSMFCANCGQLVASVPPPFGAPAAAPAAPPAPAQPLADAPEKKKRRIGRVPLPGAFGAKAPENRDAVATDGPAASSSPAPPAPTGSAPAAQQTPSPAPGQAPTPPSVAAAAQPTPSNAPTTLHVKLSTGRTLAIGAPAIVGRNPGVAATDARVAAVQVDDPSRSVSRAHVRIEQSAQGLAVVDLGSANGTEVERSDRTTPLVTGRAVPLAVGDRVWMGADFYFDVIGF</sequence>
<evidence type="ECO:0000313" key="5">
    <source>
        <dbReference type="Proteomes" id="UP000241203"/>
    </source>
</evidence>
<evidence type="ECO:0000313" key="4">
    <source>
        <dbReference type="EMBL" id="PSL38516.1"/>
    </source>
</evidence>
<dbReference type="RefSeq" id="WP_158261951.1">
    <property type="nucleotide sequence ID" value="NZ_PYAU01000001.1"/>
</dbReference>
<dbReference type="InterPro" id="IPR000253">
    <property type="entry name" value="FHA_dom"/>
</dbReference>
<proteinExistence type="predicted"/>
<protein>
    <submittedName>
        <fullName evidence="4">FHA domain-containing protein</fullName>
    </submittedName>
</protein>
<dbReference type="SUPFAM" id="SSF49879">
    <property type="entry name" value="SMAD/FHA domain"/>
    <property type="match status" value="1"/>
</dbReference>
<dbReference type="PROSITE" id="PS50006">
    <property type="entry name" value="FHA_DOMAIN"/>
    <property type="match status" value="1"/>
</dbReference>
<dbReference type="Pfam" id="PF00498">
    <property type="entry name" value="FHA"/>
    <property type="match status" value="1"/>
</dbReference>
<dbReference type="EMBL" id="PYAU01000001">
    <property type="protein sequence ID" value="PSL38516.1"/>
    <property type="molecule type" value="Genomic_DNA"/>
</dbReference>
<dbReference type="CDD" id="cd00060">
    <property type="entry name" value="FHA"/>
    <property type="match status" value="1"/>
</dbReference>
<dbReference type="Proteomes" id="UP000241203">
    <property type="component" value="Unassembled WGS sequence"/>
</dbReference>
<reference evidence="4 5" key="1">
    <citation type="submission" date="2018-03" db="EMBL/GenBank/DDBJ databases">
        <title>Genomic Encyclopedia of Archaeal and Bacterial Type Strains, Phase II (KMG-II): from individual species to whole genera.</title>
        <authorList>
            <person name="Goeker M."/>
        </authorList>
    </citation>
    <scope>NUCLEOTIDE SEQUENCE [LARGE SCALE GENOMIC DNA]</scope>
    <source>
        <strain evidence="4 5">DSM 21548</strain>
    </source>
</reference>
<evidence type="ECO:0000256" key="2">
    <source>
        <dbReference type="SAM" id="MobiDB-lite"/>
    </source>
</evidence>
<comment type="caution">
    <text evidence="4">The sequence shown here is derived from an EMBL/GenBank/DDBJ whole genome shotgun (WGS) entry which is preliminary data.</text>
</comment>
<name>A0A2P8GX16_9MICO</name>
<feature type="compositionally biased region" description="Low complexity" evidence="2">
    <location>
        <begin position="98"/>
        <end position="108"/>
    </location>
</feature>
<evidence type="ECO:0000259" key="3">
    <source>
        <dbReference type="PROSITE" id="PS50006"/>
    </source>
</evidence>
<dbReference type="Gene3D" id="2.60.200.20">
    <property type="match status" value="1"/>
</dbReference>
<feature type="compositionally biased region" description="Pro residues" evidence="2">
    <location>
        <begin position="109"/>
        <end position="119"/>
    </location>
</feature>